<reference evidence="1 2" key="1">
    <citation type="journal article" date="2007" name="Nature">
        <title>Evolution of genes and genomes on the Drosophila phylogeny.</title>
        <authorList>
            <consortium name="Drosophila 12 Genomes Consortium"/>
            <person name="Clark A.G."/>
            <person name="Eisen M.B."/>
            <person name="Smith D.R."/>
            <person name="Bergman C.M."/>
            <person name="Oliver B."/>
            <person name="Markow T.A."/>
            <person name="Kaufman T.C."/>
            <person name="Kellis M."/>
            <person name="Gelbart W."/>
            <person name="Iyer V.N."/>
            <person name="Pollard D.A."/>
            <person name="Sackton T.B."/>
            <person name="Larracuente A.M."/>
            <person name="Singh N.D."/>
            <person name="Abad J.P."/>
            <person name="Abt D.N."/>
            <person name="Adryan B."/>
            <person name="Aguade M."/>
            <person name="Akashi H."/>
            <person name="Anderson W.W."/>
            <person name="Aquadro C.F."/>
            <person name="Ardell D.H."/>
            <person name="Arguello R."/>
            <person name="Artieri C.G."/>
            <person name="Barbash D.A."/>
            <person name="Barker D."/>
            <person name="Barsanti P."/>
            <person name="Batterham P."/>
            <person name="Batzoglou S."/>
            <person name="Begun D."/>
            <person name="Bhutkar A."/>
            <person name="Blanco E."/>
            <person name="Bosak S.A."/>
            <person name="Bradley R.K."/>
            <person name="Brand A.D."/>
            <person name="Brent M.R."/>
            <person name="Brooks A.N."/>
            <person name="Brown R.H."/>
            <person name="Butlin R.K."/>
            <person name="Caggese C."/>
            <person name="Calvi B.R."/>
            <person name="Bernardo de Carvalho A."/>
            <person name="Caspi A."/>
            <person name="Castrezana S."/>
            <person name="Celniker S.E."/>
            <person name="Chang J.L."/>
            <person name="Chapple C."/>
            <person name="Chatterji S."/>
            <person name="Chinwalla A."/>
            <person name="Civetta A."/>
            <person name="Clifton S.W."/>
            <person name="Comeron J.M."/>
            <person name="Costello J.C."/>
            <person name="Coyne J.A."/>
            <person name="Daub J."/>
            <person name="David R.G."/>
            <person name="Delcher A.L."/>
            <person name="Delehaunty K."/>
            <person name="Do C.B."/>
            <person name="Ebling H."/>
            <person name="Edwards K."/>
            <person name="Eickbush T."/>
            <person name="Evans J.D."/>
            <person name="Filipski A."/>
            <person name="Findeiss S."/>
            <person name="Freyhult E."/>
            <person name="Fulton L."/>
            <person name="Fulton R."/>
            <person name="Garcia A.C."/>
            <person name="Gardiner A."/>
            <person name="Garfield D.A."/>
            <person name="Garvin B.E."/>
            <person name="Gibson G."/>
            <person name="Gilbert D."/>
            <person name="Gnerre S."/>
            <person name="Godfrey J."/>
            <person name="Good R."/>
            <person name="Gotea V."/>
            <person name="Gravely B."/>
            <person name="Greenberg A.J."/>
            <person name="Griffiths-Jones S."/>
            <person name="Gross S."/>
            <person name="Guigo R."/>
            <person name="Gustafson E.A."/>
            <person name="Haerty W."/>
            <person name="Hahn M.W."/>
            <person name="Halligan D.L."/>
            <person name="Halpern A.L."/>
            <person name="Halter G.M."/>
            <person name="Han M.V."/>
            <person name="Heger A."/>
            <person name="Hillier L."/>
            <person name="Hinrichs A.S."/>
            <person name="Holmes I."/>
            <person name="Hoskins R.A."/>
            <person name="Hubisz M.J."/>
            <person name="Hultmark D."/>
            <person name="Huntley M.A."/>
            <person name="Jaffe D.B."/>
            <person name="Jagadeeshan S."/>
            <person name="Jeck W.R."/>
            <person name="Johnson J."/>
            <person name="Jones C.D."/>
            <person name="Jordan W.C."/>
            <person name="Karpen G.H."/>
            <person name="Kataoka E."/>
            <person name="Keightley P.D."/>
            <person name="Kheradpour P."/>
            <person name="Kirkness E.F."/>
            <person name="Koerich L.B."/>
            <person name="Kristiansen K."/>
            <person name="Kudrna D."/>
            <person name="Kulathinal R.J."/>
            <person name="Kumar S."/>
            <person name="Kwok R."/>
            <person name="Lander E."/>
            <person name="Langley C.H."/>
            <person name="Lapoint R."/>
            <person name="Lazzaro B.P."/>
            <person name="Lee S.J."/>
            <person name="Levesque L."/>
            <person name="Li R."/>
            <person name="Lin C.F."/>
            <person name="Lin M.F."/>
            <person name="Lindblad-Toh K."/>
            <person name="Llopart A."/>
            <person name="Long M."/>
            <person name="Low L."/>
            <person name="Lozovsky E."/>
            <person name="Lu J."/>
            <person name="Luo M."/>
            <person name="Machado C.A."/>
            <person name="Makalowski W."/>
            <person name="Marzo M."/>
            <person name="Matsuda M."/>
            <person name="Matzkin L."/>
            <person name="McAllister B."/>
            <person name="McBride C.S."/>
            <person name="McKernan B."/>
            <person name="McKernan K."/>
            <person name="Mendez-Lago M."/>
            <person name="Minx P."/>
            <person name="Mollenhauer M.U."/>
            <person name="Montooth K."/>
            <person name="Mount S.M."/>
            <person name="Mu X."/>
            <person name="Myers E."/>
            <person name="Negre B."/>
            <person name="Newfeld S."/>
            <person name="Nielsen R."/>
            <person name="Noor M.A."/>
            <person name="O'Grady P."/>
            <person name="Pachter L."/>
            <person name="Papaceit M."/>
            <person name="Parisi M.J."/>
            <person name="Parisi M."/>
            <person name="Parts L."/>
            <person name="Pedersen J.S."/>
            <person name="Pesole G."/>
            <person name="Phillippy A.M."/>
            <person name="Ponting C.P."/>
            <person name="Pop M."/>
            <person name="Porcelli D."/>
            <person name="Powell J.R."/>
            <person name="Prohaska S."/>
            <person name="Pruitt K."/>
            <person name="Puig M."/>
            <person name="Quesneville H."/>
            <person name="Ram K.R."/>
            <person name="Rand D."/>
            <person name="Rasmussen M.D."/>
            <person name="Reed L.K."/>
            <person name="Reenan R."/>
            <person name="Reily A."/>
            <person name="Remington K.A."/>
            <person name="Rieger T.T."/>
            <person name="Ritchie M.G."/>
            <person name="Robin C."/>
            <person name="Rogers Y.H."/>
            <person name="Rohde C."/>
            <person name="Rozas J."/>
            <person name="Rubenfield M.J."/>
            <person name="Ruiz A."/>
            <person name="Russo S."/>
            <person name="Salzberg S.L."/>
            <person name="Sanchez-Gracia A."/>
            <person name="Saranga D.J."/>
            <person name="Sato H."/>
            <person name="Schaeffer S.W."/>
            <person name="Schatz M.C."/>
            <person name="Schlenke T."/>
            <person name="Schwartz R."/>
            <person name="Segarra C."/>
            <person name="Singh R.S."/>
            <person name="Sirot L."/>
            <person name="Sirota M."/>
            <person name="Sisneros N.B."/>
            <person name="Smith C.D."/>
            <person name="Smith T.F."/>
            <person name="Spieth J."/>
            <person name="Stage D.E."/>
            <person name="Stark A."/>
            <person name="Stephan W."/>
            <person name="Strausberg R.L."/>
            <person name="Strempel S."/>
            <person name="Sturgill D."/>
            <person name="Sutton G."/>
            <person name="Sutton G.G."/>
            <person name="Tao W."/>
            <person name="Teichmann S."/>
            <person name="Tobari Y.N."/>
            <person name="Tomimura Y."/>
            <person name="Tsolas J.M."/>
            <person name="Valente V.L."/>
            <person name="Venter E."/>
            <person name="Venter J.C."/>
            <person name="Vicario S."/>
            <person name="Vieira F.G."/>
            <person name="Vilella A.J."/>
            <person name="Villasante A."/>
            <person name="Walenz B."/>
            <person name="Wang J."/>
            <person name="Wasserman M."/>
            <person name="Watts T."/>
            <person name="Wilson D."/>
            <person name="Wilson R.K."/>
            <person name="Wing R.A."/>
            <person name="Wolfner M.F."/>
            <person name="Wong A."/>
            <person name="Wong G.K."/>
            <person name="Wu C.I."/>
            <person name="Wu G."/>
            <person name="Yamamoto D."/>
            <person name="Yang H.P."/>
            <person name="Yang S.P."/>
            <person name="Yorke J.A."/>
            <person name="Yoshida K."/>
            <person name="Zdobnov E."/>
            <person name="Zhang P."/>
            <person name="Zhang Y."/>
            <person name="Zimin A.V."/>
            <person name="Baldwin J."/>
            <person name="Abdouelleil A."/>
            <person name="Abdulkadir J."/>
            <person name="Abebe A."/>
            <person name="Abera B."/>
            <person name="Abreu J."/>
            <person name="Acer S.C."/>
            <person name="Aftuck L."/>
            <person name="Alexander A."/>
            <person name="An P."/>
            <person name="Anderson E."/>
            <person name="Anderson S."/>
            <person name="Arachi H."/>
            <person name="Azer M."/>
            <person name="Bachantsang P."/>
            <person name="Barry A."/>
            <person name="Bayul T."/>
            <person name="Berlin A."/>
            <person name="Bessette D."/>
            <person name="Bloom T."/>
            <person name="Blye J."/>
            <person name="Boguslavskiy L."/>
            <person name="Bonnet C."/>
            <person name="Boukhgalter B."/>
            <person name="Bourzgui I."/>
            <person name="Brown A."/>
            <person name="Cahill P."/>
            <person name="Channer S."/>
            <person name="Cheshatsang Y."/>
            <person name="Chuda L."/>
            <person name="Citroen M."/>
            <person name="Collymore A."/>
            <person name="Cooke P."/>
            <person name="Costello M."/>
            <person name="D'Aco K."/>
            <person name="Daza R."/>
            <person name="De Haan G."/>
            <person name="DeGray S."/>
            <person name="DeMaso C."/>
            <person name="Dhargay N."/>
            <person name="Dooley K."/>
            <person name="Dooley E."/>
            <person name="Doricent M."/>
            <person name="Dorje P."/>
            <person name="Dorjee K."/>
            <person name="Dupes A."/>
            <person name="Elong R."/>
            <person name="Falk J."/>
            <person name="Farina A."/>
            <person name="Faro S."/>
            <person name="Ferguson D."/>
            <person name="Fisher S."/>
            <person name="Foley C.D."/>
            <person name="Franke A."/>
            <person name="Friedrich D."/>
            <person name="Gadbois L."/>
            <person name="Gearin G."/>
            <person name="Gearin C.R."/>
            <person name="Giannoukos G."/>
            <person name="Goode T."/>
            <person name="Graham J."/>
            <person name="Grandbois E."/>
            <person name="Grewal S."/>
            <person name="Gyaltsen K."/>
            <person name="Hafez N."/>
            <person name="Hagos B."/>
            <person name="Hall J."/>
            <person name="Henson C."/>
            <person name="Hollinger A."/>
            <person name="Honan T."/>
            <person name="Huard M.D."/>
            <person name="Hughes L."/>
            <person name="Hurhula B."/>
            <person name="Husby M.E."/>
            <person name="Kamat A."/>
            <person name="Kanga B."/>
            <person name="Kashin S."/>
            <person name="Khazanovich D."/>
            <person name="Kisner P."/>
            <person name="Lance K."/>
            <person name="Lara M."/>
            <person name="Lee W."/>
            <person name="Lennon N."/>
            <person name="Letendre F."/>
            <person name="LeVine R."/>
            <person name="Lipovsky A."/>
            <person name="Liu X."/>
            <person name="Liu J."/>
            <person name="Liu S."/>
            <person name="Lokyitsang T."/>
            <person name="Lokyitsang Y."/>
            <person name="Lubonja R."/>
            <person name="Lui A."/>
            <person name="MacDonald P."/>
            <person name="Magnisalis V."/>
            <person name="Maru K."/>
            <person name="Matthews C."/>
            <person name="McCusker W."/>
            <person name="McDonough S."/>
            <person name="Mehta T."/>
            <person name="Meldrim J."/>
            <person name="Meneus L."/>
            <person name="Mihai O."/>
            <person name="Mihalev A."/>
            <person name="Mihova T."/>
            <person name="Mittelman R."/>
            <person name="Mlenga V."/>
            <person name="Montmayeur A."/>
            <person name="Mulrain L."/>
            <person name="Navidi A."/>
            <person name="Naylor J."/>
            <person name="Negash T."/>
            <person name="Nguyen T."/>
            <person name="Nguyen N."/>
            <person name="Nicol R."/>
            <person name="Norbu C."/>
            <person name="Norbu N."/>
            <person name="Novod N."/>
            <person name="O'Neill B."/>
            <person name="Osman S."/>
            <person name="Markiewicz E."/>
            <person name="Oyono O.L."/>
            <person name="Patti C."/>
            <person name="Phunkhang P."/>
            <person name="Pierre F."/>
            <person name="Priest M."/>
            <person name="Raghuraman S."/>
            <person name="Rege F."/>
            <person name="Reyes R."/>
            <person name="Rise C."/>
            <person name="Rogov P."/>
            <person name="Ross K."/>
            <person name="Ryan E."/>
            <person name="Settipalli S."/>
            <person name="Shea T."/>
            <person name="Sherpa N."/>
            <person name="Shi L."/>
            <person name="Shih D."/>
            <person name="Sparrow T."/>
            <person name="Spaulding J."/>
            <person name="Stalker J."/>
            <person name="Stange-Thomann N."/>
            <person name="Stavropoulos S."/>
            <person name="Stone C."/>
            <person name="Strader C."/>
            <person name="Tesfaye S."/>
            <person name="Thomson T."/>
            <person name="Thoulutsang Y."/>
            <person name="Thoulutsang D."/>
            <person name="Topham K."/>
            <person name="Topping I."/>
            <person name="Tsamla T."/>
            <person name="Vassiliev H."/>
            <person name="Vo A."/>
            <person name="Wangchuk T."/>
            <person name="Wangdi T."/>
            <person name="Weiand M."/>
            <person name="Wilkinson J."/>
            <person name="Wilson A."/>
            <person name="Yadav S."/>
            <person name="Young G."/>
            <person name="Yu Q."/>
            <person name="Zembek L."/>
            <person name="Zhong D."/>
            <person name="Zimmer A."/>
            <person name="Zwirko Z."/>
            <person name="Jaffe D.B."/>
            <person name="Alvarez P."/>
            <person name="Brockman W."/>
            <person name="Butler J."/>
            <person name="Chin C."/>
            <person name="Gnerre S."/>
            <person name="Grabherr M."/>
            <person name="Kleber M."/>
            <person name="Mauceli E."/>
            <person name="MacCallum I."/>
        </authorList>
    </citation>
    <scope>NUCLEOTIDE SEQUENCE [LARGE SCALE GENOMIC DNA]</scope>
    <source>
        <strain evidence="2">Rob3c / Tucson 14021-0248.25</strain>
    </source>
</reference>
<name>B4I8E5_DROSE</name>
<dbReference type="Proteomes" id="UP000001292">
    <property type="component" value="Unassembled WGS sequence"/>
</dbReference>
<proteinExistence type="predicted"/>
<evidence type="ECO:0000313" key="2">
    <source>
        <dbReference type="Proteomes" id="UP000001292"/>
    </source>
</evidence>
<dbReference type="HOGENOM" id="CLU_2471470_0_0_1"/>
<evidence type="ECO:0000313" key="1">
    <source>
        <dbReference type="EMBL" id="EDW56870.1"/>
    </source>
</evidence>
<dbReference type="AlphaFoldDB" id="B4I8E5"/>
<dbReference type="EMBL" id="CH480824">
    <property type="protein sequence ID" value="EDW56870.1"/>
    <property type="molecule type" value="Genomic_DNA"/>
</dbReference>
<organism evidence="2">
    <name type="scientific">Drosophila sechellia</name>
    <name type="common">Fruit fly</name>
    <dbReference type="NCBI Taxonomy" id="7238"/>
    <lineage>
        <taxon>Eukaryota</taxon>
        <taxon>Metazoa</taxon>
        <taxon>Ecdysozoa</taxon>
        <taxon>Arthropoda</taxon>
        <taxon>Hexapoda</taxon>
        <taxon>Insecta</taxon>
        <taxon>Pterygota</taxon>
        <taxon>Neoptera</taxon>
        <taxon>Endopterygota</taxon>
        <taxon>Diptera</taxon>
        <taxon>Brachycera</taxon>
        <taxon>Muscomorpha</taxon>
        <taxon>Ephydroidea</taxon>
        <taxon>Drosophilidae</taxon>
        <taxon>Drosophila</taxon>
        <taxon>Sophophora</taxon>
    </lineage>
</organism>
<keyword evidence="2" id="KW-1185">Reference proteome</keyword>
<sequence length="88" mass="9639">MDRVYVTLRSRTVIYHHPKKRAYRRNTARNQANELQIIESLDGSGTDNSNGDSTKFSVAVQLSENLDGSGTDNSSGDLTGAPVLYFGC</sequence>
<gene>
    <name evidence="1" type="primary">Dsec\GM15597</name>
    <name evidence="1" type="ORF">Dsec_GM15597</name>
</gene>
<dbReference type="PhylomeDB" id="B4I8E5"/>
<protein>
    <submittedName>
        <fullName evidence="1">GM15597</fullName>
    </submittedName>
</protein>
<accession>B4I8E5</accession>